<reference evidence="2" key="1">
    <citation type="journal article" date="2017" name="Nat. Commun.">
        <title>The North American bullfrog draft genome provides insight into hormonal regulation of long noncoding RNA.</title>
        <authorList>
            <person name="Hammond S.A."/>
            <person name="Warren R.L."/>
            <person name="Vandervalk B.P."/>
            <person name="Kucuk E."/>
            <person name="Khan H."/>
            <person name="Gibb E.A."/>
            <person name="Pandoh P."/>
            <person name="Kirk H."/>
            <person name="Zhao Y."/>
            <person name="Jones M."/>
            <person name="Mungall A.J."/>
            <person name="Coope R."/>
            <person name="Pleasance S."/>
            <person name="Moore R.A."/>
            <person name="Holt R.A."/>
            <person name="Round J.M."/>
            <person name="Ohora S."/>
            <person name="Walle B.V."/>
            <person name="Veldhoen N."/>
            <person name="Helbing C.C."/>
            <person name="Birol I."/>
        </authorList>
    </citation>
    <scope>NUCLEOTIDE SEQUENCE [LARGE SCALE GENOMIC DNA]</scope>
</reference>
<proteinExistence type="predicted"/>
<dbReference type="AlphaFoldDB" id="A0A2G9RWM2"/>
<evidence type="ECO:0000313" key="2">
    <source>
        <dbReference type="Proteomes" id="UP000228934"/>
    </source>
</evidence>
<dbReference type="Proteomes" id="UP000228934">
    <property type="component" value="Unassembled WGS sequence"/>
</dbReference>
<sequence length="48" mass="5739">MLCKHSLIYFHTTYYTFQVMKMVLKGETFMTNYILFLFLGKFSTSVTL</sequence>
<evidence type="ECO:0000313" key="1">
    <source>
        <dbReference type="EMBL" id="PIO32288.1"/>
    </source>
</evidence>
<keyword evidence="2" id="KW-1185">Reference proteome</keyword>
<organism evidence="1 2">
    <name type="scientific">Aquarana catesbeiana</name>
    <name type="common">American bullfrog</name>
    <name type="synonym">Rana catesbeiana</name>
    <dbReference type="NCBI Taxonomy" id="8400"/>
    <lineage>
        <taxon>Eukaryota</taxon>
        <taxon>Metazoa</taxon>
        <taxon>Chordata</taxon>
        <taxon>Craniata</taxon>
        <taxon>Vertebrata</taxon>
        <taxon>Euteleostomi</taxon>
        <taxon>Amphibia</taxon>
        <taxon>Batrachia</taxon>
        <taxon>Anura</taxon>
        <taxon>Neobatrachia</taxon>
        <taxon>Ranoidea</taxon>
        <taxon>Ranidae</taxon>
        <taxon>Aquarana</taxon>
    </lineage>
</organism>
<protein>
    <submittedName>
        <fullName evidence="1">Uncharacterized protein</fullName>
    </submittedName>
</protein>
<name>A0A2G9RWM2_AQUCT</name>
<gene>
    <name evidence="1" type="ORF">AB205_0110840</name>
</gene>
<dbReference type="EMBL" id="KV931267">
    <property type="protein sequence ID" value="PIO32288.1"/>
    <property type="molecule type" value="Genomic_DNA"/>
</dbReference>
<accession>A0A2G9RWM2</accession>